<feature type="domain" description="Spermatogenesis-associated protein 20-like TRX" evidence="1">
    <location>
        <begin position="3"/>
        <end position="164"/>
    </location>
</feature>
<dbReference type="PIRSF" id="PIRSF006402">
    <property type="entry name" value="UCP006402_thioredoxin"/>
    <property type="match status" value="1"/>
</dbReference>
<dbReference type="InterPro" id="IPR036249">
    <property type="entry name" value="Thioredoxin-like_sf"/>
</dbReference>
<organism evidence="2 3">
    <name type="scientific">Nitrosomonas stercoris</name>
    <dbReference type="NCBI Taxonomy" id="1444684"/>
    <lineage>
        <taxon>Bacteria</taxon>
        <taxon>Pseudomonadati</taxon>
        <taxon>Pseudomonadota</taxon>
        <taxon>Betaproteobacteria</taxon>
        <taxon>Nitrosomonadales</taxon>
        <taxon>Nitrosomonadaceae</taxon>
        <taxon>Nitrosomonas</taxon>
    </lineage>
</organism>
<dbReference type="InterPro" id="IPR024705">
    <property type="entry name" value="Ssp411"/>
</dbReference>
<dbReference type="AlphaFoldDB" id="A0A4Y1YT94"/>
<protein>
    <recommendedName>
        <fullName evidence="1">Spermatogenesis-associated protein 20-like TRX domain-containing protein</fullName>
    </recommendedName>
</protein>
<dbReference type="KEGG" id="nst:Nstercoris_02254"/>
<dbReference type="PANTHER" id="PTHR42899">
    <property type="entry name" value="SPERMATOGENESIS-ASSOCIATED PROTEIN 20"/>
    <property type="match status" value="1"/>
</dbReference>
<evidence type="ECO:0000313" key="2">
    <source>
        <dbReference type="EMBL" id="BBL35975.1"/>
    </source>
</evidence>
<dbReference type="InterPro" id="IPR004879">
    <property type="entry name" value="Ssp411-like_TRX"/>
</dbReference>
<proteinExistence type="predicted"/>
<dbReference type="CDD" id="cd02955">
    <property type="entry name" value="SSP411"/>
    <property type="match status" value="1"/>
</dbReference>
<name>A0A4Y1YT94_9PROT</name>
<dbReference type="PANTHER" id="PTHR42899:SF1">
    <property type="entry name" value="SPERMATOGENESIS-ASSOCIATED PROTEIN 20"/>
    <property type="match status" value="1"/>
</dbReference>
<evidence type="ECO:0000313" key="3">
    <source>
        <dbReference type="Proteomes" id="UP000316473"/>
    </source>
</evidence>
<reference evidence="2 3" key="1">
    <citation type="submission" date="2019-06" db="EMBL/GenBank/DDBJ databases">
        <title>Nitrosomonas stercoris KYUHI-S whole genome shotgun sequence.</title>
        <authorList>
            <person name="Nakagawa T."/>
            <person name="Tsuchiya Y."/>
            <person name="Takahashi R."/>
        </authorList>
    </citation>
    <scope>NUCLEOTIDE SEQUENCE [LARGE SCALE GENOMIC DNA]</scope>
    <source>
        <strain evidence="2 3">KYUHI-S</strain>
    </source>
</reference>
<dbReference type="GO" id="GO:0005975">
    <property type="term" value="P:carbohydrate metabolic process"/>
    <property type="evidence" value="ECO:0007669"/>
    <property type="project" value="InterPro"/>
</dbReference>
<sequence length="693" mass="78308">MPNHLAAETSPYLLQHADNPVDWYPWGKEALEAAQAQNKPILLSIGYSACHWCHVMAHESFEDKEVAAVMNAHFINIKVDREERPDIDQIYQSAHHALNHRPGGWPLTMFLTPDQKPFFGGTYFPKQARHGLPGFLQLLPKIASAYHTRTADIEQQNTALLQLLAQSQPTSSAMDNSALSRQPIDHAWQQLTQQFDEQYGGFGKAPKFPHPVELQFCLRRYAIDNHTHALHMVTHTLKKMAQGGLYDQLGGGFYRYSTDRYWRIPHFEKMLYDNALLLPLYAETWLLTDNPLFKQVVTKTADWIMHDMQADAAAGGGYFSSLDADSEQVEGKYYIWEQATVQAALTSEEYAIAAPYFGLDRPPNFENQYWHLEAVQTVAEVAAANRINLETAQQLINSTCEKLLAIRTQRIPPARDEKILTSWNALMIKGMARAGQIFERTDWIHSAQHAIDFIRATLWKDGRLLATFKDDKAHLNAYLDDYAFLLDCLLTLLQIDFRQSDLDFAIHLADTLLDQFEDKTAGGFFFTSHDHETLIQRPKTGHDGAMPAGNGIAAIALQRLGYLLSESRYLKAAEQTLAIFSATFTQHASSYCSLLTALEEQLDPIRIVQLTGQNETELQAWRTALLPCSLHTLIVAPPFPYELSRSPDSLMGRSTQNGTTRARVCMGRRCLPEIDSLHELLQICKVHGKIAIS</sequence>
<dbReference type="EMBL" id="AP019755">
    <property type="protein sequence ID" value="BBL35975.1"/>
    <property type="molecule type" value="Genomic_DNA"/>
</dbReference>
<dbReference type="SUPFAM" id="SSF52833">
    <property type="entry name" value="Thioredoxin-like"/>
    <property type="match status" value="1"/>
</dbReference>
<dbReference type="Pfam" id="PF03190">
    <property type="entry name" value="Thioredox_DsbH"/>
    <property type="match status" value="1"/>
</dbReference>
<keyword evidence="3" id="KW-1185">Reference proteome</keyword>
<accession>A0A4Y1YT94</accession>
<dbReference type="SUPFAM" id="SSF48208">
    <property type="entry name" value="Six-hairpin glycosidases"/>
    <property type="match status" value="1"/>
</dbReference>
<dbReference type="Proteomes" id="UP000316473">
    <property type="component" value="Chromosome"/>
</dbReference>
<evidence type="ECO:0000259" key="1">
    <source>
        <dbReference type="Pfam" id="PF03190"/>
    </source>
</evidence>
<dbReference type="Gene3D" id="3.40.30.10">
    <property type="entry name" value="Glutaredoxin"/>
    <property type="match status" value="1"/>
</dbReference>
<dbReference type="InterPro" id="IPR008928">
    <property type="entry name" value="6-hairpin_glycosidase_sf"/>
</dbReference>
<gene>
    <name evidence="2" type="ORF">Nstercoris_02254</name>
</gene>